<sequence>MRAAQPSNVQLAEEHTQPQQSAPESDQQNYTSVREHLTLRLKPRPRSRKAVKWAEDVVDNEEMNKKKSKKCCIFHAQQKFGQWNDDLDSDDETCEQCPGSSNQLDSS</sequence>
<dbReference type="EMBL" id="JALJOS010000006">
    <property type="protein sequence ID" value="KAK9837945.1"/>
    <property type="molecule type" value="Genomic_DNA"/>
</dbReference>
<protein>
    <recommendedName>
        <fullName evidence="4">Protein phosphatase 1 regulatory subunit 11</fullName>
    </recommendedName>
</protein>
<dbReference type="Proteomes" id="UP001438707">
    <property type="component" value="Unassembled WGS sequence"/>
</dbReference>
<name>A0AAW1RV05_9CHLO</name>
<evidence type="ECO:0000313" key="2">
    <source>
        <dbReference type="EMBL" id="KAK9837945.1"/>
    </source>
</evidence>
<dbReference type="GO" id="GO:0004865">
    <property type="term" value="F:protein serine/threonine phosphatase inhibitor activity"/>
    <property type="evidence" value="ECO:0007669"/>
    <property type="project" value="InterPro"/>
</dbReference>
<evidence type="ECO:0008006" key="4">
    <source>
        <dbReference type="Google" id="ProtNLM"/>
    </source>
</evidence>
<evidence type="ECO:0000313" key="3">
    <source>
        <dbReference type="Proteomes" id="UP001438707"/>
    </source>
</evidence>
<dbReference type="GO" id="GO:0005634">
    <property type="term" value="C:nucleus"/>
    <property type="evidence" value="ECO:0007669"/>
    <property type="project" value="TreeGrafter"/>
</dbReference>
<feature type="compositionally biased region" description="Polar residues" evidence="1">
    <location>
        <begin position="98"/>
        <end position="107"/>
    </location>
</feature>
<feature type="compositionally biased region" description="Polar residues" evidence="1">
    <location>
        <begin position="17"/>
        <end position="32"/>
    </location>
</feature>
<feature type="compositionally biased region" description="Acidic residues" evidence="1">
    <location>
        <begin position="85"/>
        <end position="94"/>
    </location>
</feature>
<dbReference type="PANTHER" id="PTHR20835:SF0">
    <property type="entry name" value="E3 UBIQUITIN-PROTEIN LIGASE PPP1R11"/>
    <property type="match status" value="1"/>
</dbReference>
<gene>
    <name evidence="2" type="ORF">WJX74_008227</name>
</gene>
<evidence type="ECO:0000256" key="1">
    <source>
        <dbReference type="SAM" id="MobiDB-lite"/>
    </source>
</evidence>
<keyword evidence="3" id="KW-1185">Reference proteome</keyword>
<proteinExistence type="predicted"/>
<dbReference type="PANTHER" id="PTHR20835">
    <property type="entry name" value="E3 UBIQUITIN-PROTEIN LIGASE PPP1R11-RELATED"/>
    <property type="match status" value="1"/>
</dbReference>
<dbReference type="GO" id="GO:0008157">
    <property type="term" value="F:protein phosphatase 1 binding"/>
    <property type="evidence" value="ECO:0007669"/>
    <property type="project" value="TreeGrafter"/>
</dbReference>
<feature type="compositionally biased region" description="Polar residues" evidence="1">
    <location>
        <begin position="1"/>
        <end position="10"/>
    </location>
</feature>
<accession>A0AAW1RV05</accession>
<dbReference type="AlphaFoldDB" id="A0AAW1RV05"/>
<comment type="caution">
    <text evidence="2">The sequence shown here is derived from an EMBL/GenBank/DDBJ whole genome shotgun (WGS) entry which is preliminary data.</text>
</comment>
<dbReference type="InterPro" id="IPR011107">
    <property type="entry name" value="PPI_Ypi1"/>
</dbReference>
<dbReference type="Pfam" id="PF07491">
    <property type="entry name" value="PPI_Ypi1"/>
    <property type="match status" value="1"/>
</dbReference>
<feature type="region of interest" description="Disordered" evidence="1">
    <location>
        <begin position="84"/>
        <end position="107"/>
    </location>
</feature>
<organism evidence="2 3">
    <name type="scientific">Apatococcus lobatus</name>
    <dbReference type="NCBI Taxonomy" id="904363"/>
    <lineage>
        <taxon>Eukaryota</taxon>
        <taxon>Viridiplantae</taxon>
        <taxon>Chlorophyta</taxon>
        <taxon>core chlorophytes</taxon>
        <taxon>Trebouxiophyceae</taxon>
        <taxon>Chlorellales</taxon>
        <taxon>Chlorellaceae</taxon>
        <taxon>Apatococcus</taxon>
    </lineage>
</organism>
<reference evidence="2 3" key="1">
    <citation type="journal article" date="2024" name="Nat. Commun.">
        <title>Phylogenomics reveals the evolutionary origins of lichenization in chlorophyte algae.</title>
        <authorList>
            <person name="Puginier C."/>
            <person name="Libourel C."/>
            <person name="Otte J."/>
            <person name="Skaloud P."/>
            <person name="Haon M."/>
            <person name="Grisel S."/>
            <person name="Petersen M."/>
            <person name="Berrin J.G."/>
            <person name="Delaux P.M."/>
            <person name="Dal Grande F."/>
            <person name="Keller J."/>
        </authorList>
    </citation>
    <scope>NUCLEOTIDE SEQUENCE [LARGE SCALE GENOMIC DNA]</scope>
    <source>
        <strain evidence="2 3">SAG 2145</strain>
    </source>
</reference>
<feature type="region of interest" description="Disordered" evidence="1">
    <location>
        <begin position="1"/>
        <end position="34"/>
    </location>
</feature>